<keyword evidence="1 2" id="KW-0812">Transmembrane</keyword>
<dbReference type="PANTHER" id="PTHR20988:SF2">
    <property type="entry name" value="TRANSMEMBRANE PROTEIN 183A-RELATED"/>
    <property type="match status" value="1"/>
</dbReference>
<keyword evidence="1" id="KW-0472">Membrane</keyword>
<sequence>MFQPPKFKNGCGNGLQFPRQYQEVHTNPDHDCFLLRVTTLNFIFTPVVMGMTLTLLTVNVSTDMRHHRVRLLFQDSPMVKGRRPRNEQGVQIVLDPVHSVRLLDWWHPQYPFSNRT</sequence>
<keyword evidence="3" id="KW-1185">Reference proteome</keyword>
<feature type="transmembrane region" description="Helical" evidence="1">
    <location>
        <begin position="43"/>
        <end position="62"/>
    </location>
</feature>
<dbReference type="PANTHER" id="PTHR20988">
    <property type="entry name" value="TRANSMEMBRANE PROTEIN 183A-RELATED"/>
    <property type="match status" value="1"/>
</dbReference>
<dbReference type="GO" id="GO:0031647">
    <property type="term" value="P:regulation of protein stability"/>
    <property type="evidence" value="ECO:0007669"/>
    <property type="project" value="TreeGrafter"/>
</dbReference>
<dbReference type="InterPro" id="IPR026509">
    <property type="entry name" value="TMEM183"/>
</dbReference>
<dbReference type="Proteomes" id="UP000289886">
    <property type="component" value="Unassembled WGS sequence"/>
</dbReference>
<gene>
    <name evidence="2" type="ORF">EOD39_21754</name>
</gene>
<reference evidence="2 3" key="1">
    <citation type="submission" date="2019-01" db="EMBL/GenBank/DDBJ databases">
        <title>Draft Genome and Complete Hox-Cluster Characterization of the Sterlet Sturgeon (Acipenser ruthenus).</title>
        <authorList>
            <person name="Wei Q."/>
        </authorList>
    </citation>
    <scope>NUCLEOTIDE SEQUENCE [LARGE SCALE GENOMIC DNA]</scope>
    <source>
        <strain evidence="2">WHYD16114868_AA</strain>
        <tissue evidence="2">Blood</tissue>
    </source>
</reference>
<name>A0A444URU0_ACIRT</name>
<comment type="caution">
    <text evidence="2">The sequence shown here is derived from an EMBL/GenBank/DDBJ whole genome shotgun (WGS) entry which is preliminary data.</text>
</comment>
<organism evidence="2 3">
    <name type="scientific">Acipenser ruthenus</name>
    <name type="common">Sterlet sturgeon</name>
    <dbReference type="NCBI Taxonomy" id="7906"/>
    <lineage>
        <taxon>Eukaryota</taxon>
        <taxon>Metazoa</taxon>
        <taxon>Chordata</taxon>
        <taxon>Craniata</taxon>
        <taxon>Vertebrata</taxon>
        <taxon>Euteleostomi</taxon>
        <taxon>Actinopterygii</taxon>
        <taxon>Chondrostei</taxon>
        <taxon>Acipenseriformes</taxon>
        <taxon>Acipenseridae</taxon>
        <taxon>Acipenser</taxon>
    </lineage>
</organism>
<evidence type="ECO:0000313" key="3">
    <source>
        <dbReference type="Proteomes" id="UP000289886"/>
    </source>
</evidence>
<evidence type="ECO:0000313" key="2">
    <source>
        <dbReference type="EMBL" id="RXM90879.1"/>
    </source>
</evidence>
<dbReference type="AlphaFoldDB" id="A0A444URU0"/>
<dbReference type="EMBL" id="SCEB01011923">
    <property type="protein sequence ID" value="RXM90879.1"/>
    <property type="molecule type" value="Genomic_DNA"/>
</dbReference>
<proteinExistence type="predicted"/>
<dbReference type="GO" id="GO:0019005">
    <property type="term" value="C:SCF ubiquitin ligase complex"/>
    <property type="evidence" value="ECO:0007669"/>
    <property type="project" value="TreeGrafter"/>
</dbReference>
<protein>
    <submittedName>
        <fullName evidence="2">Transmembrane protein 183</fullName>
    </submittedName>
</protein>
<evidence type="ECO:0000256" key="1">
    <source>
        <dbReference type="SAM" id="Phobius"/>
    </source>
</evidence>
<keyword evidence="1" id="KW-1133">Transmembrane helix</keyword>
<accession>A0A444URU0</accession>